<dbReference type="KEGG" id="cex:CSE_03590"/>
<evidence type="ECO:0000313" key="2">
    <source>
        <dbReference type="Proteomes" id="UP000004793"/>
    </source>
</evidence>
<dbReference type="Proteomes" id="UP000004793">
    <property type="component" value="Chromosome"/>
</dbReference>
<accession>A0A7U6GDS3</accession>
<organism evidence="1 2">
    <name type="scientific">Caldisericum exile (strain DSM 21853 / NBRC 104410 / AZM16c01)</name>
    <dbReference type="NCBI Taxonomy" id="511051"/>
    <lineage>
        <taxon>Bacteria</taxon>
        <taxon>Pseudomonadati</taxon>
        <taxon>Caldisericota/Cryosericota group</taxon>
        <taxon>Caldisericota</taxon>
        <taxon>Caldisericia</taxon>
        <taxon>Caldisericales</taxon>
        <taxon>Caldisericaceae</taxon>
        <taxon>Caldisericum</taxon>
    </lineage>
</organism>
<proteinExistence type="predicted"/>
<name>A0A7U6GDS3_CALEA</name>
<reference evidence="1 2" key="1">
    <citation type="submission" date="2011-01" db="EMBL/GenBank/DDBJ databases">
        <title>Whole genome sequence of Caldisericum exile AZM16c01.</title>
        <authorList>
            <person name="Narita-Yamada S."/>
            <person name="Kawakoshi A."/>
            <person name="Nakamura S."/>
            <person name="Sasagawa M."/>
            <person name="Fukada J."/>
            <person name="Sekine M."/>
            <person name="Kato Y."/>
            <person name="Fukai R."/>
            <person name="Sasaki K."/>
            <person name="Hanamaki A."/>
            <person name="Narita H."/>
            <person name="Konno Y."/>
            <person name="Mori K."/>
            <person name="Yamazaki S."/>
            <person name="Suzuki K."/>
            <person name="Fujita N."/>
        </authorList>
    </citation>
    <scope>NUCLEOTIDE SEQUENCE [LARGE SCALE GENOMIC DNA]</scope>
    <source>
        <strain evidence="2">DSM 21853 / NBRC 104410 / AZM16c01</strain>
    </source>
</reference>
<dbReference type="EMBL" id="AP012051">
    <property type="protein sequence ID" value="BAL80485.1"/>
    <property type="molecule type" value="Genomic_DNA"/>
</dbReference>
<sequence length="213" mass="23837">MLYEFRTGDNFETENIIYTLKDLYIGKNCRLKEVYSKGTLYVDENSEVRAIASDSDMFLGKNVFIKRWIDSMKSIFVSAKCNLGVVASAGENIVLSQGVKFERLFAKRIMTYNIAKEKEKDSYIIGTIKSDEDIEIKGNIEIVGNLISEGKIKLHDNVAVKGNVFSQVDIELNNGIRIGIENKIKSVVANGKVILGEDVIVYGFISSKEGETK</sequence>
<dbReference type="AlphaFoldDB" id="A0A7U6GDS3"/>
<gene>
    <name evidence="1" type="ordered locus">CSE_03590</name>
</gene>
<keyword evidence="2" id="KW-1185">Reference proteome</keyword>
<evidence type="ECO:0000313" key="1">
    <source>
        <dbReference type="EMBL" id="BAL80485.1"/>
    </source>
</evidence>
<evidence type="ECO:0008006" key="3">
    <source>
        <dbReference type="Google" id="ProtNLM"/>
    </source>
</evidence>
<protein>
    <recommendedName>
        <fullName evidence="3">Polymer-forming cytoskeletal protein</fullName>
    </recommendedName>
</protein>